<evidence type="ECO:0000259" key="13">
    <source>
        <dbReference type="PROSITE" id="PS51202"/>
    </source>
</evidence>
<evidence type="ECO:0000256" key="9">
    <source>
        <dbReference type="ARBA" id="ARBA00023065"/>
    </source>
</evidence>
<keyword evidence="8 11" id="KW-1133">Transmembrane helix</keyword>
<dbReference type="SUPFAM" id="SSF51735">
    <property type="entry name" value="NAD(P)-binding Rossmann-fold domains"/>
    <property type="match status" value="1"/>
</dbReference>
<dbReference type="FunFam" id="3.40.50.720:FF:000036">
    <property type="entry name" value="Glutathione-regulated potassium-efflux system protein KefB"/>
    <property type="match status" value="1"/>
</dbReference>
<keyword evidence="15" id="KW-1185">Reference proteome</keyword>
<comment type="caution">
    <text evidence="14">The sequence shown here is derived from an EMBL/GenBank/DDBJ whole genome shotgun (WGS) entry which is preliminary data.</text>
</comment>
<comment type="subcellular location">
    <subcellularLocation>
        <location evidence="1">Endomembrane system</location>
        <topology evidence="1">Multi-pass membrane protein</topology>
    </subcellularLocation>
</comment>
<dbReference type="GO" id="GO:0015297">
    <property type="term" value="F:antiporter activity"/>
    <property type="evidence" value="ECO:0007669"/>
    <property type="project" value="UniProtKB-KW"/>
</dbReference>
<proteinExistence type="inferred from homology"/>
<protein>
    <submittedName>
        <fullName evidence="14">Potassium transporter</fullName>
    </submittedName>
</protein>
<feature type="transmembrane region" description="Helical" evidence="11">
    <location>
        <begin position="55"/>
        <end position="74"/>
    </location>
</feature>
<dbReference type="GO" id="GO:0008324">
    <property type="term" value="F:monoatomic cation transmembrane transporter activity"/>
    <property type="evidence" value="ECO:0007669"/>
    <property type="project" value="InterPro"/>
</dbReference>
<dbReference type="PANTHER" id="PTHR46157:SF4">
    <property type="entry name" value="K(+) EFFLUX ANTIPORTER 3, CHLOROPLASTIC"/>
    <property type="match status" value="1"/>
</dbReference>
<dbReference type="Gene3D" id="3.40.50.720">
    <property type="entry name" value="NAD(P)-binding Rossmann-like Domain"/>
    <property type="match status" value="1"/>
</dbReference>
<dbReference type="PANTHER" id="PTHR46157">
    <property type="entry name" value="K(+) EFFLUX ANTIPORTER 3, CHLOROPLASTIC"/>
    <property type="match status" value="1"/>
</dbReference>
<dbReference type="InterPro" id="IPR003148">
    <property type="entry name" value="RCK_N"/>
</dbReference>
<sequence length="657" mass="71165">MPHDSLEIALIVLAAAVAVVVAFRRLDLPPLLGYLLVGILVGPHTLGWVAESAEASYLAEFGVVFLMFTIGLEFNLPRLRTMRGEVFGFGASQVIATIVLVMLLSMALGASWQSGFAIGAVLCMSSTAILGKMLAERLELNAPHGRKIIGAALFQDLAVVPLLIAIPALARPGEELAWALALAVVKATAVLFVILVLGQRLMRRWYHLVARQKSSELFILNVLLTILGLAFLTERAGLSLALGAFLAGVLISETEYRYQVEEDIRPFREVLLGFFFVTIGMLLDWKVVFANWIWVGATFALLVGAKGALVAALSRLLGADPGVALRTGLSLAHAGEFGFVLLQLAGRHAVVDANVMQSLLAGMVLSMLAAPFLIQHSERLVRRFAAGEWMARALELHRIAVQTMSAEGHVIICGYGRSGQNLARILEREAIPFIALDLDPQRIREAAAAGESVVYGDAARREVLIAAGLKRAKAMVITYANTASALRVLSVVHRERPDLPVLVRTLDDADIDVLKRAGAAEVVSEIMEGSLMLGSHALMLVGVPLNRVLRRIREARQQRYALFRGFFRGESDEVAESPEKPQPRLHSVLVTQGAAAVGRPLQQLRLEELDVEVTAIRRRGIRGLAPTPQTRLEEGDVVVLLGTPEALAAAEMRLLQG</sequence>
<feature type="transmembrane region" description="Helical" evidence="11">
    <location>
        <begin position="176"/>
        <end position="197"/>
    </location>
</feature>
<dbReference type="InterPro" id="IPR036291">
    <property type="entry name" value="NAD(P)-bd_dom_sf"/>
</dbReference>
<dbReference type="FunCoup" id="A0A5C7EKY5">
    <property type="interactions" value="468"/>
</dbReference>
<evidence type="ECO:0000256" key="8">
    <source>
        <dbReference type="ARBA" id="ARBA00022989"/>
    </source>
</evidence>
<gene>
    <name evidence="14" type="ORF">FR698_04300</name>
</gene>
<feature type="transmembrane region" description="Helical" evidence="11">
    <location>
        <begin position="217"/>
        <end position="233"/>
    </location>
</feature>
<dbReference type="GO" id="GO:0005886">
    <property type="term" value="C:plasma membrane"/>
    <property type="evidence" value="ECO:0007669"/>
    <property type="project" value="TreeGrafter"/>
</dbReference>
<accession>A0A5C7EKY5</accession>
<dbReference type="NCBIfam" id="TIGR00932">
    <property type="entry name" value="2a37"/>
    <property type="match status" value="1"/>
</dbReference>
<evidence type="ECO:0000256" key="11">
    <source>
        <dbReference type="SAM" id="Phobius"/>
    </source>
</evidence>
<evidence type="ECO:0000256" key="6">
    <source>
        <dbReference type="ARBA" id="ARBA00022692"/>
    </source>
</evidence>
<evidence type="ECO:0000256" key="3">
    <source>
        <dbReference type="ARBA" id="ARBA00022448"/>
    </source>
</evidence>
<keyword evidence="10 11" id="KW-0472">Membrane</keyword>
<dbReference type="InterPro" id="IPR004771">
    <property type="entry name" value="K/H_exchanger"/>
</dbReference>
<dbReference type="Pfam" id="PF02254">
    <property type="entry name" value="TrkA_N"/>
    <property type="match status" value="1"/>
</dbReference>
<dbReference type="GO" id="GO:1902600">
    <property type="term" value="P:proton transmembrane transport"/>
    <property type="evidence" value="ECO:0007669"/>
    <property type="project" value="InterPro"/>
</dbReference>
<dbReference type="GO" id="GO:0006813">
    <property type="term" value="P:potassium ion transport"/>
    <property type="evidence" value="ECO:0007669"/>
    <property type="project" value="UniProtKB-KW"/>
</dbReference>
<evidence type="ECO:0000313" key="14">
    <source>
        <dbReference type="EMBL" id="TXF12937.1"/>
    </source>
</evidence>
<keyword evidence="9" id="KW-0406">Ion transport</keyword>
<keyword evidence="7" id="KW-0630">Potassium</keyword>
<comment type="similarity">
    <text evidence="2">Belongs to the monovalent cation:proton antiporter 2 (CPA2) transporter (TC 2.A.37) family.</text>
</comment>
<dbReference type="Gene3D" id="3.30.70.1450">
    <property type="entry name" value="Regulator of K+ conductance, C-terminal domain"/>
    <property type="match status" value="1"/>
</dbReference>
<feature type="transmembrane region" description="Helical" evidence="11">
    <location>
        <begin position="270"/>
        <end position="287"/>
    </location>
</feature>
<evidence type="ECO:0000313" key="15">
    <source>
        <dbReference type="Proteomes" id="UP000321201"/>
    </source>
</evidence>
<keyword evidence="6 11" id="KW-0812">Transmembrane</keyword>
<keyword evidence="5" id="KW-0633">Potassium transport</keyword>
<dbReference type="InterPro" id="IPR038770">
    <property type="entry name" value="Na+/solute_symporter_sf"/>
</dbReference>
<evidence type="ECO:0000256" key="7">
    <source>
        <dbReference type="ARBA" id="ARBA00022958"/>
    </source>
</evidence>
<reference evidence="14 15" key="1">
    <citation type="submission" date="2019-08" db="EMBL/GenBank/DDBJ databases">
        <title>Pelomicrobium methylotrophicum gen. nov., sp. nov. a moderately thermophilic, facultatively anaerobic, lithoautotrophic and methylotrophic bacterium isolated from a terrestrial mud volcano.</title>
        <authorList>
            <person name="Slobodkina G.B."/>
            <person name="Merkel A.Y."/>
            <person name="Slobodkin A.I."/>
        </authorList>
    </citation>
    <scope>NUCLEOTIDE SEQUENCE [LARGE SCALE GENOMIC DNA]</scope>
    <source>
        <strain evidence="14 15">SM250</strain>
    </source>
</reference>
<dbReference type="PROSITE" id="PS51201">
    <property type="entry name" value="RCK_N"/>
    <property type="match status" value="1"/>
</dbReference>
<dbReference type="Gene3D" id="1.20.1530.20">
    <property type="match status" value="1"/>
</dbReference>
<evidence type="ECO:0000256" key="4">
    <source>
        <dbReference type="ARBA" id="ARBA00022449"/>
    </source>
</evidence>
<feature type="transmembrane region" description="Helical" evidence="11">
    <location>
        <begin position="31"/>
        <end position="49"/>
    </location>
</feature>
<dbReference type="InterPro" id="IPR036721">
    <property type="entry name" value="RCK_C_sf"/>
</dbReference>
<feature type="transmembrane region" description="Helical" evidence="11">
    <location>
        <begin position="147"/>
        <end position="170"/>
    </location>
</feature>
<feature type="transmembrane region" description="Helical" evidence="11">
    <location>
        <begin position="329"/>
        <end position="349"/>
    </location>
</feature>
<feature type="transmembrane region" description="Helical" evidence="11">
    <location>
        <begin position="6"/>
        <end position="24"/>
    </location>
</feature>
<feature type="domain" description="RCK C-terminal" evidence="13">
    <location>
        <begin position="572"/>
        <end position="657"/>
    </location>
</feature>
<dbReference type="AlphaFoldDB" id="A0A5C7EKY5"/>
<evidence type="ECO:0000256" key="1">
    <source>
        <dbReference type="ARBA" id="ARBA00004127"/>
    </source>
</evidence>
<name>A0A5C7EKY5_9PROT</name>
<dbReference type="PROSITE" id="PS51202">
    <property type="entry name" value="RCK_C"/>
    <property type="match status" value="1"/>
</dbReference>
<dbReference type="Pfam" id="PF02080">
    <property type="entry name" value="TrkA_C"/>
    <property type="match status" value="1"/>
</dbReference>
<dbReference type="SUPFAM" id="SSF116726">
    <property type="entry name" value="TrkA C-terminal domain-like"/>
    <property type="match status" value="1"/>
</dbReference>
<feature type="domain" description="RCK N-terminal" evidence="12">
    <location>
        <begin position="407"/>
        <end position="524"/>
    </location>
</feature>
<keyword evidence="4" id="KW-0050">Antiport</keyword>
<dbReference type="GO" id="GO:0012505">
    <property type="term" value="C:endomembrane system"/>
    <property type="evidence" value="ECO:0007669"/>
    <property type="project" value="UniProtKB-SubCell"/>
</dbReference>
<dbReference type="InParanoid" id="A0A5C7EKY5"/>
<feature type="transmembrane region" description="Helical" evidence="11">
    <location>
        <begin position="293"/>
        <end position="317"/>
    </location>
</feature>
<dbReference type="Proteomes" id="UP000321201">
    <property type="component" value="Unassembled WGS sequence"/>
</dbReference>
<dbReference type="OrthoDB" id="5298942at2"/>
<organism evidence="14 15">
    <name type="scientific">Pelomicrobium methylotrophicum</name>
    <dbReference type="NCBI Taxonomy" id="2602750"/>
    <lineage>
        <taxon>Bacteria</taxon>
        <taxon>Pseudomonadati</taxon>
        <taxon>Pseudomonadota</taxon>
        <taxon>Hydrogenophilia</taxon>
        <taxon>Hydrogenophilia incertae sedis</taxon>
        <taxon>Pelomicrobium</taxon>
    </lineage>
</organism>
<evidence type="ECO:0000259" key="12">
    <source>
        <dbReference type="PROSITE" id="PS51201"/>
    </source>
</evidence>
<evidence type="ECO:0000256" key="10">
    <source>
        <dbReference type="ARBA" id="ARBA00023136"/>
    </source>
</evidence>
<dbReference type="Pfam" id="PF00999">
    <property type="entry name" value="Na_H_Exchanger"/>
    <property type="match status" value="1"/>
</dbReference>
<dbReference type="EMBL" id="VPFL01000004">
    <property type="protein sequence ID" value="TXF12937.1"/>
    <property type="molecule type" value="Genomic_DNA"/>
</dbReference>
<feature type="transmembrane region" description="Helical" evidence="11">
    <location>
        <begin position="116"/>
        <end position="135"/>
    </location>
</feature>
<keyword evidence="3" id="KW-0813">Transport</keyword>
<feature type="transmembrane region" description="Helical" evidence="11">
    <location>
        <begin position="86"/>
        <end position="110"/>
    </location>
</feature>
<evidence type="ECO:0000256" key="2">
    <source>
        <dbReference type="ARBA" id="ARBA00005551"/>
    </source>
</evidence>
<dbReference type="InterPro" id="IPR006037">
    <property type="entry name" value="RCK_C"/>
</dbReference>
<dbReference type="InterPro" id="IPR006153">
    <property type="entry name" value="Cation/H_exchanger_TM"/>
</dbReference>
<evidence type="ECO:0000256" key="5">
    <source>
        <dbReference type="ARBA" id="ARBA00022538"/>
    </source>
</evidence>
<feature type="transmembrane region" description="Helical" evidence="11">
    <location>
        <begin position="355"/>
        <end position="374"/>
    </location>
</feature>